<comment type="caution">
    <text evidence="1">The sequence shown here is derived from an EMBL/GenBank/DDBJ whole genome shotgun (WGS) entry which is preliminary data.</text>
</comment>
<reference evidence="1" key="1">
    <citation type="submission" date="2017-07" db="EMBL/GenBank/DDBJ databases">
        <title>Taro Niue Genome Assembly and Annotation.</title>
        <authorList>
            <person name="Atibalentja N."/>
            <person name="Keating K."/>
            <person name="Fields C.J."/>
        </authorList>
    </citation>
    <scope>NUCLEOTIDE SEQUENCE</scope>
    <source>
        <strain evidence="1">Niue_2</strain>
        <tissue evidence="1">Leaf</tissue>
    </source>
</reference>
<keyword evidence="2" id="KW-1185">Reference proteome</keyword>
<gene>
    <name evidence="1" type="ORF">Taro_054377</name>
</gene>
<dbReference type="AlphaFoldDB" id="A0A843XPV7"/>
<dbReference type="Proteomes" id="UP000652761">
    <property type="component" value="Unassembled WGS sequence"/>
</dbReference>
<evidence type="ECO:0000313" key="1">
    <source>
        <dbReference type="EMBL" id="MQM21336.1"/>
    </source>
</evidence>
<accession>A0A843XPV7</accession>
<name>A0A843XPV7_COLES</name>
<sequence>MYPASSGKITRIQAREAAPGTTWLAHLT</sequence>
<protein>
    <submittedName>
        <fullName evidence="1">Uncharacterized protein</fullName>
    </submittedName>
</protein>
<organism evidence="1 2">
    <name type="scientific">Colocasia esculenta</name>
    <name type="common">Wild taro</name>
    <name type="synonym">Arum esculentum</name>
    <dbReference type="NCBI Taxonomy" id="4460"/>
    <lineage>
        <taxon>Eukaryota</taxon>
        <taxon>Viridiplantae</taxon>
        <taxon>Streptophyta</taxon>
        <taxon>Embryophyta</taxon>
        <taxon>Tracheophyta</taxon>
        <taxon>Spermatophyta</taxon>
        <taxon>Magnoliopsida</taxon>
        <taxon>Liliopsida</taxon>
        <taxon>Araceae</taxon>
        <taxon>Aroideae</taxon>
        <taxon>Colocasieae</taxon>
        <taxon>Colocasia</taxon>
    </lineage>
</organism>
<evidence type="ECO:0000313" key="2">
    <source>
        <dbReference type="Proteomes" id="UP000652761"/>
    </source>
</evidence>
<dbReference type="EMBL" id="NMUH01010881">
    <property type="protein sequence ID" value="MQM21336.1"/>
    <property type="molecule type" value="Genomic_DNA"/>
</dbReference>
<proteinExistence type="predicted"/>